<comment type="caution">
    <text evidence="1">The sequence shown here is derived from an EMBL/GenBank/DDBJ whole genome shotgun (WGS) entry which is preliminary data.</text>
</comment>
<accession>A0A2S5DVR6</accession>
<sequence length="69" mass="7966">MNGASRFGRLKRTEWYGKGLFGSASQSEMACFRNDKNRNRLPFTIRNNGLRNFASRPVSQNRLSTRLAR</sequence>
<gene>
    <name evidence="1" type="ORF">C3743_24160</name>
</gene>
<protein>
    <submittedName>
        <fullName evidence="1">Uncharacterized protein</fullName>
    </submittedName>
</protein>
<dbReference type="EMBL" id="PQVP01000002">
    <property type="protein sequence ID" value="POZ83230.1"/>
    <property type="molecule type" value="Genomic_DNA"/>
</dbReference>
<organism evidence="1 2">
    <name type="scientific">Burkholderia contaminans</name>
    <dbReference type="NCBI Taxonomy" id="488447"/>
    <lineage>
        <taxon>Bacteria</taxon>
        <taxon>Pseudomonadati</taxon>
        <taxon>Pseudomonadota</taxon>
        <taxon>Betaproteobacteria</taxon>
        <taxon>Burkholderiales</taxon>
        <taxon>Burkholderiaceae</taxon>
        <taxon>Burkholderia</taxon>
        <taxon>Burkholderia cepacia complex</taxon>
    </lineage>
</organism>
<proteinExistence type="predicted"/>
<dbReference type="Proteomes" id="UP000238655">
    <property type="component" value="Chromosome 1"/>
</dbReference>
<name>A0A2S5DVR6_9BURK</name>
<evidence type="ECO:0000313" key="1">
    <source>
        <dbReference type="EMBL" id="POZ83230.1"/>
    </source>
</evidence>
<reference evidence="1 2" key="1">
    <citation type="submission" date="2018-01" db="EMBL/GenBank/DDBJ databases">
        <title>Successful Treatment of Persistent Burkholderia cepacia Bacteremia with Ceftazidime-Avibactam.</title>
        <authorList>
            <person name="Tamma P."/>
            <person name="Fan Y."/>
            <person name="Bergman Y."/>
            <person name="Sick-Samuels A."/>
            <person name="Hsu A."/>
            <person name="Timp W."/>
            <person name="Simner P."/>
        </authorList>
    </citation>
    <scope>NUCLEOTIDE SEQUENCE [LARGE SCALE GENOMIC DNA]</scope>
    <source>
        <strain evidence="1 2">170816</strain>
    </source>
</reference>
<dbReference type="AlphaFoldDB" id="A0A2S5DVR6"/>
<evidence type="ECO:0000313" key="2">
    <source>
        <dbReference type="Proteomes" id="UP000238655"/>
    </source>
</evidence>